<proteinExistence type="predicted"/>
<dbReference type="EMBL" id="NIZW01000008">
    <property type="protein sequence ID" value="PHQ35043.1"/>
    <property type="molecule type" value="Genomic_DNA"/>
</dbReference>
<accession>A0A2G1W7N5</accession>
<dbReference type="Proteomes" id="UP000225740">
    <property type="component" value="Unassembled WGS sequence"/>
</dbReference>
<dbReference type="AlphaFoldDB" id="A0A2G1W7N5"/>
<name>A0A2G1W7N5_9BACT</name>
<organism evidence="1 2">
    <name type="scientific">Rhodopirellula bahusiensis</name>
    <dbReference type="NCBI Taxonomy" id="2014065"/>
    <lineage>
        <taxon>Bacteria</taxon>
        <taxon>Pseudomonadati</taxon>
        <taxon>Planctomycetota</taxon>
        <taxon>Planctomycetia</taxon>
        <taxon>Pirellulales</taxon>
        <taxon>Pirellulaceae</taxon>
        <taxon>Rhodopirellula</taxon>
    </lineage>
</organism>
<evidence type="ECO:0000313" key="2">
    <source>
        <dbReference type="Proteomes" id="UP000225740"/>
    </source>
</evidence>
<keyword evidence="2" id="KW-1185">Reference proteome</keyword>
<sequence length="106" mass="11674">MGARCHMAISLVMGNGVGEWEKGRSKKTWLGASDSAGWSNALLFSPRPLRSNGYRRGWVEVSTFAKGTVESSLFSVGEMFKQSPSQQACEMQAIRWGTEHPHMQPG</sequence>
<gene>
    <name evidence="1" type="ORF">CEE69_11470</name>
</gene>
<protein>
    <submittedName>
        <fullName evidence="1">Uncharacterized protein</fullName>
    </submittedName>
</protein>
<evidence type="ECO:0000313" key="1">
    <source>
        <dbReference type="EMBL" id="PHQ35043.1"/>
    </source>
</evidence>
<comment type="caution">
    <text evidence="1">The sequence shown here is derived from an EMBL/GenBank/DDBJ whole genome shotgun (WGS) entry which is preliminary data.</text>
</comment>
<reference evidence="1 2" key="1">
    <citation type="submission" date="2017-06" db="EMBL/GenBank/DDBJ databases">
        <title>Description of Rhodopirellula bahusiensis sp. nov.</title>
        <authorList>
            <person name="Kizina J."/>
            <person name="Harder J."/>
        </authorList>
    </citation>
    <scope>NUCLEOTIDE SEQUENCE [LARGE SCALE GENOMIC DNA]</scope>
    <source>
        <strain evidence="1 2">SWK21</strain>
    </source>
</reference>